<accession>A0ABC9PB84</accession>
<dbReference type="AlphaFoldDB" id="A0ABC9PB84"/>
<evidence type="ECO:0000313" key="5">
    <source>
        <dbReference type="EMBL" id="EGC24102.1"/>
    </source>
</evidence>
<feature type="domain" description="Nudix hydrolase" evidence="4">
    <location>
        <begin position="21"/>
        <end position="145"/>
    </location>
</feature>
<dbReference type="SUPFAM" id="SSF55811">
    <property type="entry name" value="Nudix"/>
    <property type="match status" value="1"/>
</dbReference>
<dbReference type="InterPro" id="IPR000086">
    <property type="entry name" value="NUDIX_hydrolase_dom"/>
</dbReference>
<sequence length="166" mass="19719">MAHIYPFRSNKRNKQMNRLENVEFVNMCMIYDGEKVLVQERVKSDWPGITFPGGHVERGESFADAVIREIKEETGLTIFNPQLCGIKNWYDDKDFRYVVLLYKTKHYSGVLQSSDEGKVWWEDFKNLSHLKLATSDMSDMLRVFLEDDLSEFFYYKDGDDWLYDLK</sequence>
<protein>
    <submittedName>
        <fullName evidence="5">Hydrolase, NUDIX family</fullName>
    </submittedName>
</protein>
<dbReference type="PANTHER" id="PTHR43736:SF1">
    <property type="entry name" value="DIHYDRONEOPTERIN TRIPHOSPHATE DIPHOSPHATASE"/>
    <property type="match status" value="1"/>
</dbReference>
<proteinExistence type="inferred from homology"/>
<evidence type="ECO:0000256" key="1">
    <source>
        <dbReference type="ARBA" id="ARBA00005582"/>
    </source>
</evidence>
<dbReference type="PROSITE" id="PS00893">
    <property type="entry name" value="NUDIX_BOX"/>
    <property type="match status" value="1"/>
</dbReference>
<gene>
    <name evidence="5" type="ORF">HMPREF9390_1933</name>
</gene>
<evidence type="ECO:0000256" key="2">
    <source>
        <dbReference type="ARBA" id="ARBA00022801"/>
    </source>
</evidence>
<dbReference type="InterPro" id="IPR020084">
    <property type="entry name" value="NUDIX_hydrolase_CS"/>
</dbReference>
<dbReference type="CDD" id="cd18875">
    <property type="entry name" value="NUDIX_Hydrolase"/>
    <property type="match status" value="1"/>
</dbReference>
<comment type="similarity">
    <text evidence="1 3">Belongs to the Nudix hydrolase family.</text>
</comment>
<comment type="caution">
    <text evidence="5">The sequence shown here is derived from an EMBL/GenBank/DDBJ whole genome shotgun (WGS) entry which is preliminary data.</text>
</comment>
<reference evidence="5 6" key="1">
    <citation type="submission" date="2011-01" db="EMBL/GenBank/DDBJ databases">
        <authorList>
            <person name="Muzny D."/>
            <person name="Qin X."/>
            <person name="Buhay C."/>
            <person name="Dugan-Rocha S."/>
            <person name="Ding Y."/>
            <person name="Chen G."/>
            <person name="Hawes A."/>
            <person name="Holder M."/>
            <person name="Jhangiani S."/>
            <person name="Johnson A."/>
            <person name="Khan Z."/>
            <person name="Li Z."/>
            <person name="Liu W."/>
            <person name="Liu X."/>
            <person name="Perez L."/>
            <person name="Shen H."/>
            <person name="Wang Q."/>
            <person name="Watt J."/>
            <person name="Xi L."/>
            <person name="Xin Y."/>
            <person name="Zhou J."/>
            <person name="Deng J."/>
            <person name="Jiang H."/>
            <person name="Liu Y."/>
            <person name="Qu J."/>
            <person name="Song X.-Z."/>
            <person name="Zhang L."/>
            <person name="Villasana D."/>
            <person name="Johnson A."/>
            <person name="Liu J."/>
            <person name="Liyanage D."/>
            <person name="Lorensuhewa L."/>
            <person name="Robinson T."/>
            <person name="Song A."/>
            <person name="Song B.-B."/>
            <person name="Dinh H."/>
            <person name="Thornton R."/>
            <person name="Coyle M."/>
            <person name="Francisco L."/>
            <person name="Jackson L."/>
            <person name="Javaid M."/>
            <person name="Korchina V."/>
            <person name="Kovar C."/>
            <person name="Mata R."/>
            <person name="Mathew T."/>
            <person name="Ngo R."/>
            <person name="Nguyen L."/>
            <person name="Nguyen N."/>
            <person name="Okwuonu G."/>
            <person name="Ongeri F."/>
            <person name="Pham C."/>
            <person name="Simmons D."/>
            <person name="Wilczek-Boney K."/>
            <person name="Hale W."/>
            <person name="Jakkamsetti A."/>
            <person name="Pham P."/>
            <person name="Ruth R."/>
            <person name="San Lucas F."/>
            <person name="Warren J."/>
            <person name="Zhang J."/>
            <person name="Zhao Z."/>
            <person name="Zhou C."/>
            <person name="Zhu D."/>
            <person name="Lee S."/>
            <person name="Bess C."/>
            <person name="Blankenburg K."/>
            <person name="Forbes L."/>
            <person name="Fu Q."/>
            <person name="Gubbala S."/>
            <person name="Hirani K."/>
            <person name="Jayaseelan J.C."/>
            <person name="Lara F."/>
            <person name="Munidasa M."/>
            <person name="Palculict T."/>
            <person name="Patil S."/>
            <person name="Pu L.-L."/>
            <person name="Saada N."/>
            <person name="Tang L."/>
            <person name="Weissenberger G."/>
            <person name="Zhu Y."/>
            <person name="Hemphill L."/>
            <person name="Shang Y."/>
            <person name="Youmans B."/>
            <person name="Ayvaz T."/>
            <person name="Ross M."/>
            <person name="Santibanez J."/>
            <person name="Aqrawi P."/>
            <person name="Gross S."/>
            <person name="Joshi V."/>
            <person name="Fowler G."/>
            <person name="Nazareth L."/>
            <person name="Reid J."/>
            <person name="Worley K."/>
            <person name="Petrosino J."/>
            <person name="Highlander S."/>
            <person name="Gibbs R."/>
        </authorList>
    </citation>
    <scope>NUCLEOTIDE SEQUENCE [LARGE SCALE GENOMIC DNA]</scope>
    <source>
        <strain evidence="5 6">SK405</strain>
    </source>
</reference>
<dbReference type="EMBL" id="AEWZ01000004">
    <property type="protein sequence ID" value="EGC24102.1"/>
    <property type="molecule type" value="Genomic_DNA"/>
</dbReference>
<dbReference type="Pfam" id="PF00293">
    <property type="entry name" value="NUDIX"/>
    <property type="match status" value="1"/>
</dbReference>
<organism evidence="5 6">
    <name type="scientific">Streptococcus sanguinis SK405</name>
    <dbReference type="NCBI Taxonomy" id="888817"/>
    <lineage>
        <taxon>Bacteria</taxon>
        <taxon>Bacillati</taxon>
        <taxon>Bacillota</taxon>
        <taxon>Bacilli</taxon>
        <taxon>Lactobacillales</taxon>
        <taxon>Streptococcaceae</taxon>
        <taxon>Streptococcus</taxon>
    </lineage>
</organism>
<dbReference type="Gene3D" id="3.90.79.10">
    <property type="entry name" value="Nucleoside Triphosphate Pyrophosphohydrolase"/>
    <property type="match status" value="1"/>
</dbReference>
<dbReference type="PRINTS" id="PR00502">
    <property type="entry name" value="NUDIXFAMILY"/>
</dbReference>
<dbReference type="PROSITE" id="PS51462">
    <property type="entry name" value="NUDIX"/>
    <property type="match status" value="1"/>
</dbReference>
<dbReference type="Proteomes" id="UP000003857">
    <property type="component" value="Unassembled WGS sequence"/>
</dbReference>
<evidence type="ECO:0000256" key="3">
    <source>
        <dbReference type="RuleBase" id="RU003476"/>
    </source>
</evidence>
<dbReference type="GO" id="GO:0016787">
    <property type="term" value="F:hydrolase activity"/>
    <property type="evidence" value="ECO:0007669"/>
    <property type="project" value="UniProtKB-KW"/>
</dbReference>
<keyword evidence="2 3" id="KW-0378">Hydrolase</keyword>
<dbReference type="InterPro" id="IPR020476">
    <property type="entry name" value="Nudix_hydrolase"/>
</dbReference>
<name>A0ABC9PB84_STRSA</name>
<dbReference type="PANTHER" id="PTHR43736">
    <property type="entry name" value="ADP-RIBOSE PYROPHOSPHATASE"/>
    <property type="match status" value="1"/>
</dbReference>
<evidence type="ECO:0000259" key="4">
    <source>
        <dbReference type="PROSITE" id="PS51462"/>
    </source>
</evidence>
<evidence type="ECO:0000313" key="6">
    <source>
        <dbReference type="Proteomes" id="UP000003857"/>
    </source>
</evidence>
<dbReference type="InterPro" id="IPR015797">
    <property type="entry name" value="NUDIX_hydrolase-like_dom_sf"/>
</dbReference>